<comment type="caution">
    <text evidence="2">The sequence shown here is derived from an EMBL/GenBank/DDBJ whole genome shotgun (WGS) entry which is preliminary data.</text>
</comment>
<dbReference type="PANTHER" id="PTHR43751:SF6">
    <property type="entry name" value="N-ACETYLGALACTOSAMINE-6-O-SULFATASE"/>
    <property type="match status" value="1"/>
</dbReference>
<dbReference type="PANTHER" id="PTHR43751">
    <property type="entry name" value="SULFATASE"/>
    <property type="match status" value="1"/>
</dbReference>
<reference evidence="2 3" key="1">
    <citation type="submission" date="2012-02" db="EMBL/GenBank/DDBJ databases">
        <title>The Genome Sequence of Bacteroides caccae CL03T12C61.</title>
        <authorList>
            <consortium name="The Broad Institute Genome Sequencing Platform"/>
            <person name="Earl A."/>
            <person name="Ward D."/>
            <person name="Feldgarden M."/>
            <person name="Gevers D."/>
            <person name="Zitomersky N.L."/>
            <person name="Coyne M.J."/>
            <person name="Comstock L.E."/>
            <person name="Young S.K."/>
            <person name="Zeng Q."/>
            <person name="Gargeya S."/>
            <person name="Fitzgerald M."/>
            <person name="Haas B."/>
            <person name="Abouelleil A."/>
            <person name="Alvarado L."/>
            <person name="Arachchi H.M."/>
            <person name="Berlin A."/>
            <person name="Chapman S.B."/>
            <person name="Gearin G."/>
            <person name="Goldberg J."/>
            <person name="Griggs A."/>
            <person name="Gujja S."/>
            <person name="Hansen M."/>
            <person name="Heiman D."/>
            <person name="Howarth C."/>
            <person name="Larimer J."/>
            <person name="Lui A."/>
            <person name="MacDonald P.J.P."/>
            <person name="McCowen C."/>
            <person name="Montmayeur A."/>
            <person name="Murphy C."/>
            <person name="Neiman D."/>
            <person name="Pearson M."/>
            <person name="Priest M."/>
            <person name="Roberts A."/>
            <person name="Saif S."/>
            <person name="Shea T."/>
            <person name="Sisk P."/>
            <person name="Stolte C."/>
            <person name="Sykes S."/>
            <person name="Wortman J."/>
            <person name="Nusbaum C."/>
            <person name="Birren B."/>
        </authorList>
    </citation>
    <scope>NUCLEOTIDE SEQUENCE [LARGE SCALE GENOMIC DNA]</scope>
    <source>
        <strain evidence="2 3">CL03T12C61</strain>
    </source>
</reference>
<dbReference type="Proteomes" id="UP000002965">
    <property type="component" value="Unassembled WGS sequence"/>
</dbReference>
<sequence>MGLGDKTGTQDWNGVITPGPQDIGFDYSYLMAATSDRVPCVWIENQQVANYDITAPIYVSYRTPFPGEPLGKDHPELLTKLKPCPNHGHNQAIVNGISRIGYMKGGGKALWEDENIADTIVAKTVRYITEHKDTTFFLYVGTNDIHVPRYPHSRFVGKSGMGYRGDAILQFDWTVGEIMKTLKELEIADNTLIILTSDNGPVIDDGYLDLAEELLGNHRPWGDMRGGKYSNFEAGTRVPFIVNWPDKIKPGVSNALVSHIDLFASMAELVGRHSKEDMVNDSRNQLNVLLGKDTKGRDYIIEAAQSLSVSTGEWKYIAPNNGISYYGLTRTETGNSSEEQLYNLYEDIGEGHNLASEFPQKVKELKELLEQEKKKGCTFD</sequence>
<proteinExistence type="predicted"/>
<evidence type="ECO:0000259" key="1">
    <source>
        <dbReference type="Pfam" id="PF00884"/>
    </source>
</evidence>
<dbReference type="InterPro" id="IPR017850">
    <property type="entry name" value="Alkaline_phosphatase_core_sf"/>
</dbReference>
<dbReference type="Gene3D" id="3.40.720.10">
    <property type="entry name" value="Alkaline Phosphatase, subunit A"/>
    <property type="match status" value="1"/>
</dbReference>
<dbReference type="Pfam" id="PF00884">
    <property type="entry name" value="Sulfatase"/>
    <property type="match status" value="1"/>
</dbReference>
<organism evidence="2 3">
    <name type="scientific">Bacteroides caccae CL03T12C61</name>
    <dbReference type="NCBI Taxonomy" id="997873"/>
    <lineage>
        <taxon>Bacteria</taxon>
        <taxon>Pseudomonadati</taxon>
        <taxon>Bacteroidota</taxon>
        <taxon>Bacteroidia</taxon>
        <taxon>Bacteroidales</taxon>
        <taxon>Bacteroidaceae</taxon>
        <taxon>Bacteroides</taxon>
    </lineage>
</organism>
<dbReference type="InterPro" id="IPR052701">
    <property type="entry name" value="GAG_Ulvan_Degrading_Sulfatases"/>
</dbReference>
<gene>
    <name evidence="2" type="ORF">HMPREF1061_03288</name>
</gene>
<dbReference type="EMBL" id="AGXF01000017">
    <property type="protein sequence ID" value="EIY17949.1"/>
    <property type="molecule type" value="Genomic_DNA"/>
</dbReference>
<dbReference type="AlphaFoldDB" id="I9EDB8"/>
<name>I9EDB8_9BACE</name>
<dbReference type="Gene3D" id="3.30.1120.10">
    <property type="match status" value="1"/>
</dbReference>
<dbReference type="SUPFAM" id="SSF53649">
    <property type="entry name" value="Alkaline phosphatase-like"/>
    <property type="match status" value="1"/>
</dbReference>
<feature type="domain" description="Sulfatase N-terminal" evidence="1">
    <location>
        <begin position="105"/>
        <end position="271"/>
    </location>
</feature>
<dbReference type="PATRIC" id="fig|997873.3.peg.3423"/>
<evidence type="ECO:0000313" key="2">
    <source>
        <dbReference type="EMBL" id="EIY17949.1"/>
    </source>
</evidence>
<dbReference type="InterPro" id="IPR000917">
    <property type="entry name" value="Sulfatase_N"/>
</dbReference>
<evidence type="ECO:0000313" key="3">
    <source>
        <dbReference type="Proteomes" id="UP000002965"/>
    </source>
</evidence>
<accession>I9EDB8</accession>
<keyword evidence="3" id="KW-1185">Reference proteome</keyword>
<dbReference type="HOGENOM" id="CLU_006332_10_3_10"/>
<protein>
    <recommendedName>
        <fullName evidence="1">Sulfatase N-terminal domain-containing protein</fullName>
    </recommendedName>
</protein>